<evidence type="ECO:0000313" key="10">
    <source>
        <dbReference type="Proteomes" id="UP000007798"/>
    </source>
</evidence>
<name>B4N7F2_DROWI</name>
<dbReference type="PROSITE" id="PS51352">
    <property type="entry name" value="THIOREDOXIN_2"/>
    <property type="match status" value="1"/>
</dbReference>
<dbReference type="InterPro" id="IPR000866">
    <property type="entry name" value="AhpC/TSA"/>
</dbReference>
<evidence type="ECO:0000256" key="6">
    <source>
        <dbReference type="ARBA" id="ARBA00049091"/>
    </source>
</evidence>
<evidence type="ECO:0000256" key="4">
    <source>
        <dbReference type="ARBA" id="ARBA00023157"/>
    </source>
</evidence>
<dbReference type="EMBL" id="CH964184">
    <property type="protein sequence ID" value="EDW80291.1"/>
    <property type="molecule type" value="Genomic_DNA"/>
</dbReference>
<keyword evidence="5" id="KW-0676">Redox-active center</keyword>
<dbReference type="GO" id="GO:0042744">
    <property type="term" value="P:hydrogen peroxide catabolic process"/>
    <property type="evidence" value="ECO:0007669"/>
    <property type="project" value="TreeGrafter"/>
</dbReference>
<dbReference type="PANTHER" id="PTHR10681:SF163">
    <property type="entry name" value="AT16346P-RELATED"/>
    <property type="match status" value="1"/>
</dbReference>
<evidence type="ECO:0000256" key="3">
    <source>
        <dbReference type="ARBA" id="ARBA00023002"/>
    </source>
</evidence>
<keyword evidence="3 9" id="KW-0560">Oxidoreductase</keyword>
<comment type="catalytic activity">
    <reaction evidence="6">
        <text>a hydroperoxide + [thioredoxin]-dithiol = an alcohol + [thioredoxin]-disulfide + H2O</text>
        <dbReference type="Rhea" id="RHEA:62620"/>
        <dbReference type="Rhea" id="RHEA-COMP:10698"/>
        <dbReference type="Rhea" id="RHEA-COMP:10700"/>
        <dbReference type="ChEBI" id="CHEBI:15377"/>
        <dbReference type="ChEBI" id="CHEBI:29950"/>
        <dbReference type="ChEBI" id="CHEBI:30879"/>
        <dbReference type="ChEBI" id="CHEBI:35924"/>
        <dbReference type="ChEBI" id="CHEBI:50058"/>
        <dbReference type="EC" id="1.11.1.24"/>
    </reaction>
</comment>
<dbReference type="Pfam" id="PF00578">
    <property type="entry name" value="AhpC-TSA"/>
    <property type="match status" value="1"/>
</dbReference>
<protein>
    <recommendedName>
        <fullName evidence="2">thioredoxin-dependent peroxiredoxin</fullName>
        <ecNumber evidence="2">1.11.1.24</ecNumber>
    </recommendedName>
</protein>
<keyword evidence="4" id="KW-1015">Disulfide bond</keyword>
<dbReference type="OMA" id="VCDIIAC"/>
<comment type="similarity">
    <text evidence="1">Belongs to the peroxiredoxin family. AhpC/Prx1 subfamily.</text>
</comment>
<dbReference type="GO" id="GO:0045454">
    <property type="term" value="P:cell redox homeostasis"/>
    <property type="evidence" value="ECO:0007669"/>
    <property type="project" value="TreeGrafter"/>
</dbReference>
<dbReference type="Gene3D" id="3.40.30.10">
    <property type="entry name" value="Glutaredoxin"/>
    <property type="match status" value="1"/>
</dbReference>
<dbReference type="InterPro" id="IPR013766">
    <property type="entry name" value="Thioredoxin_domain"/>
</dbReference>
<dbReference type="GO" id="GO:0019430">
    <property type="term" value="P:removal of superoxide radicals"/>
    <property type="evidence" value="ECO:0007669"/>
    <property type="project" value="TreeGrafter"/>
</dbReference>
<dbReference type="HOGENOM" id="CLU_042529_21_3_1"/>
<reference evidence="9 10" key="1">
    <citation type="journal article" date="2007" name="Nature">
        <title>Evolution of genes and genomes on the Drosophila phylogeny.</title>
        <authorList>
            <consortium name="Drosophila 12 Genomes Consortium"/>
            <person name="Clark A.G."/>
            <person name="Eisen M.B."/>
            <person name="Smith D.R."/>
            <person name="Bergman C.M."/>
            <person name="Oliver B."/>
            <person name="Markow T.A."/>
            <person name="Kaufman T.C."/>
            <person name="Kellis M."/>
            <person name="Gelbart W."/>
            <person name="Iyer V.N."/>
            <person name="Pollard D.A."/>
            <person name="Sackton T.B."/>
            <person name="Larracuente A.M."/>
            <person name="Singh N.D."/>
            <person name="Abad J.P."/>
            <person name="Abt D.N."/>
            <person name="Adryan B."/>
            <person name="Aguade M."/>
            <person name="Akashi H."/>
            <person name="Anderson W.W."/>
            <person name="Aquadro C.F."/>
            <person name="Ardell D.H."/>
            <person name="Arguello R."/>
            <person name="Artieri C.G."/>
            <person name="Barbash D.A."/>
            <person name="Barker D."/>
            <person name="Barsanti P."/>
            <person name="Batterham P."/>
            <person name="Batzoglou S."/>
            <person name="Begun D."/>
            <person name="Bhutkar A."/>
            <person name="Blanco E."/>
            <person name="Bosak S.A."/>
            <person name="Bradley R.K."/>
            <person name="Brand A.D."/>
            <person name="Brent M.R."/>
            <person name="Brooks A.N."/>
            <person name="Brown R.H."/>
            <person name="Butlin R.K."/>
            <person name="Caggese C."/>
            <person name="Calvi B.R."/>
            <person name="Bernardo de Carvalho A."/>
            <person name="Caspi A."/>
            <person name="Castrezana S."/>
            <person name="Celniker S.E."/>
            <person name="Chang J.L."/>
            <person name="Chapple C."/>
            <person name="Chatterji S."/>
            <person name="Chinwalla A."/>
            <person name="Civetta A."/>
            <person name="Clifton S.W."/>
            <person name="Comeron J.M."/>
            <person name="Costello J.C."/>
            <person name="Coyne J.A."/>
            <person name="Daub J."/>
            <person name="David R.G."/>
            <person name="Delcher A.L."/>
            <person name="Delehaunty K."/>
            <person name="Do C.B."/>
            <person name="Ebling H."/>
            <person name="Edwards K."/>
            <person name="Eickbush T."/>
            <person name="Evans J.D."/>
            <person name="Filipski A."/>
            <person name="Findeiss S."/>
            <person name="Freyhult E."/>
            <person name="Fulton L."/>
            <person name="Fulton R."/>
            <person name="Garcia A.C."/>
            <person name="Gardiner A."/>
            <person name="Garfield D.A."/>
            <person name="Garvin B.E."/>
            <person name="Gibson G."/>
            <person name="Gilbert D."/>
            <person name="Gnerre S."/>
            <person name="Godfrey J."/>
            <person name="Good R."/>
            <person name="Gotea V."/>
            <person name="Gravely B."/>
            <person name="Greenberg A.J."/>
            <person name="Griffiths-Jones S."/>
            <person name="Gross S."/>
            <person name="Guigo R."/>
            <person name="Gustafson E.A."/>
            <person name="Haerty W."/>
            <person name="Hahn M.W."/>
            <person name="Halligan D.L."/>
            <person name="Halpern A.L."/>
            <person name="Halter G.M."/>
            <person name="Han M.V."/>
            <person name="Heger A."/>
            <person name="Hillier L."/>
            <person name="Hinrichs A.S."/>
            <person name="Holmes I."/>
            <person name="Hoskins R.A."/>
            <person name="Hubisz M.J."/>
            <person name="Hultmark D."/>
            <person name="Huntley M.A."/>
            <person name="Jaffe D.B."/>
            <person name="Jagadeeshan S."/>
            <person name="Jeck W.R."/>
            <person name="Johnson J."/>
            <person name="Jones C.D."/>
            <person name="Jordan W.C."/>
            <person name="Karpen G.H."/>
            <person name="Kataoka E."/>
            <person name="Keightley P.D."/>
            <person name="Kheradpour P."/>
            <person name="Kirkness E.F."/>
            <person name="Koerich L.B."/>
            <person name="Kristiansen K."/>
            <person name="Kudrna D."/>
            <person name="Kulathinal R.J."/>
            <person name="Kumar S."/>
            <person name="Kwok R."/>
            <person name="Lander E."/>
            <person name="Langley C.H."/>
            <person name="Lapoint R."/>
            <person name="Lazzaro B.P."/>
            <person name="Lee S.J."/>
            <person name="Levesque L."/>
            <person name="Li R."/>
            <person name="Lin C.F."/>
            <person name="Lin M.F."/>
            <person name="Lindblad-Toh K."/>
            <person name="Llopart A."/>
            <person name="Long M."/>
            <person name="Low L."/>
            <person name="Lozovsky E."/>
            <person name="Lu J."/>
            <person name="Luo M."/>
            <person name="Machado C.A."/>
            <person name="Makalowski W."/>
            <person name="Marzo M."/>
            <person name="Matsuda M."/>
            <person name="Matzkin L."/>
            <person name="McAllister B."/>
            <person name="McBride C.S."/>
            <person name="McKernan B."/>
            <person name="McKernan K."/>
            <person name="Mendez-Lago M."/>
            <person name="Minx P."/>
            <person name="Mollenhauer M.U."/>
            <person name="Montooth K."/>
            <person name="Mount S.M."/>
            <person name="Mu X."/>
            <person name="Myers E."/>
            <person name="Negre B."/>
            <person name="Newfeld S."/>
            <person name="Nielsen R."/>
            <person name="Noor M.A."/>
            <person name="O'Grady P."/>
            <person name="Pachter L."/>
            <person name="Papaceit M."/>
            <person name="Parisi M.J."/>
            <person name="Parisi M."/>
            <person name="Parts L."/>
            <person name="Pedersen J.S."/>
            <person name="Pesole G."/>
            <person name="Phillippy A.M."/>
            <person name="Ponting C.P."/>
            <person name="Pop M."/>
            <person name="Porcelli D."/>
            <person name="Powell J.R."/>
            <person name="Prohaska S."/>
            <person name="Pruitt K."/>
            <person name="Puig M."/>
            <person name="Quesneville H."/>
            <person name="Ram K.R."/>
            <person name="Rand D."/>
            <person name="Rasmussen M.D."/>
            <person name="Reed L.K."/>
            <person name="Reenan R."/>
            <person name="Reily A."/>
            <person name="Remington K.A."/>
            <person name="Rieger T.T."/>
            <person name="Ritchie M.G."/>
            <person name="Robin C."/>
            <person name="Rogers Y.H."/>
            <person name="Rohde C."/>
            <person name="Rozas J."/>
            <person name="Rubenfield M.J."/>
            <person name="Ruiz A."/>
            <person name="Russo S."/>
            <person name="Salzberg S.L."/>
            <person name="Sanchez-Gracia A."/>
            <person name="Saranga D.J."/>
            <person name="Sato H."/>
            <person name="Schaeffer S.W."/>
            <person name="Schatz M.C."/>
            <person name="Schlenke T."/>
            <person name="Schwartz R."/>
            <person name="Segarra C."/>
            <person name="Singh R.S."/>
            <person name="Sirot L."/>
            <person name="Sirota M."/>
            <person name="Sisneros N.B."/>
            <person name="Smith C.D."/>
            <person name="Smith T.F."/>
            <person name="Spieth J."/>
            <person name="Stage D.E."/>
            <person name="Stark A."/>
            <person name="Stephan W."/>
            <person name="Strausberg R.L."/>
            <person name="Strempel S."/>
            <person name="Sturgill D."/>
            <person name="Sutton G."/>
            <person name="Sutton G.G."/>
            <person name="Tao W."/>
            <person name="Teichmann S."/>
            <person name="Tobari Y.N."/>
            <person name="Tomimura Y."/>
            <person name="Tsolas J.M."/>
            <person name="Valente V.L."/>
            <person name="Venter E."/>
            <person name="Venter J.C."/>
            <person name="Vicario S."/>
            <person name="Vieira F.G."/>
            <person name="Vilella A.J."/>
            <person name="Villasante A."/>
            <person name="Walenz B."/>
            <person name="Wang J."/>
            <person name="Wasserman M."/>
            <person name="Watts T."/>
            <person name="Wilson D."/>
            <person name="Wilson R.K."/>
            <person name="Wing R.A."/>
            <person name="Wolfner M.F."/>
            <person name="Wong A."/>
            <person name="Wong G.K."/>
            <person name="Wu C.I."/>
            <person name="Wu G."/>
            <person name="Yamamoto D."/>
            <person name="Yang H.P."/>
            <person name="Yang S.P."/>
            <person name="Yorke J.A."/>
            <person name="Yoshida K."/>
            <person name="Zdobnov E."/>
            <person name="Zhang P."/>
            <person name="Zhang Y."/>
            <person name="Zimin A.V."/>
            <person name="Baldwin J."/>
            <person name="Abdouelleil A."/>
            <person name="Abdulkadir J."/>
            <person name="Abebe A."/>
            <person name="Abera B."/>
            <person name="Abreu J."/>
            <person name="Acer S.C."/>
            <person name="Aftuck L."/>
            <person name="Alexander A."/>
            <person name="An P."/>
            <person name="Anderson E."/>
            <person name="Anderson S."/>
            <person name="Arachi H."/>
            <person name="Azer M."/>
            <person name="Bachantsang P."/>
            <person name="Barry A."/>
            <person name="Bayul T."/>
            <person name="Berlin A."/>
            <person name="Bessette D."/>
            <person name="Bloom T."/>
            <person name="Blye J."/>
            <person name="Boguslavskiy L."/>
            <person name="Bonnet C."/>
            <person name="Boukhgalter B."/>
            <person name="Bourzgui I."/>
            <person name="Brown A."/>
            <person name="Cahill P."/>
            <person name="Channer S."/>
            <person name="Cheshatsang Y."/>
            <person name="Chuda L."/>
            <person name="Citroen M."/>
            <person name="Collymore A."/>
            <person name="Cooke P."/>
            <person name="Costello M."/>
            <person name="D'Aco K."/>
            <person name="Daza R."/>
            <person name="De Haan G."/>
            <person name="DeGray S."/>
            <person name="DeMaso C."/>
            <person name="Dhargay N."/>
            <person name="Dooley K."/>
            <person name="Dooley E."/>
            <person name="Doricent M."/>
            <person name="Dorje P."/>
            <person name="Dorjee K."/>
            <person name="Dupes A."/>
            <person name="Elong R."/>
            <person name="Falk J."/>
            <person name="Farina A."/>
            <person name="Faro S."/>
            <person name="Ferguson D."/>
            <person name="Fisher S."/>
            <person name="Foley C.D."/>
            <person name="Franke A."/>
            <person name="Friedrich D."/>
            <person name="Gadbois L."/>
            <person name="Gearin G."/>
            <person name="Gearin C.R."/>
            <person name="Giannoukos G."/>
            <person name="Goode T."/>
            <person name="Graham J."/>
            <person name="Grandbois E."/>
            <person name="Grewal S."/>
            <person name="Gyaltsen K."/>
            <person name="Hafez N."/>
            <person name="Hagos B."/>
            <person name="Hall J."/>
            <person name="Henson C."/>
            <person name="Hollinger A."/>
            <person name="Honan T."/>
            <person name="Huard M.D."/>
            <person name="Hughes L."/>
            <person name="Hurhula B."/>
            <person name="Husby M.E."/>
            <person name="Kamat A."/>
            <person name="Kanga B."/>
            <person name="Kashin S."/>
            <person name="Khazanovich D."/>
            <person name="Kisner P."/>
            <person name="Lance K."/>
            <person name="Lara M."/>
            <person name="Lee W."/>
            <person name="Lennon N."/>
            <person name="Letendre F."/>
            <person name="LeVine R."/>
            <person name="Lipovsky A."/>
            <person name="Liu X."/>
            <person name="Liu J."/>
            <person name="Liu S."/>
            <person name="Lokyitsang T."/>
            <person name="Lokyitsang Y."/>
            <person name="Lubonja R."/>
            <person name="Lui A."/>
            <person name="MacDonald P."/>
            <person name="Magnisalis V."/>
            <person name="Maru K."/>
            <person name="Matthews C."/>
            <person name="McCusker W."/>
            <person name="McDonough S."/>
            <person name="Mehta T."/>
            <person name="Meldrim J."/>
            <person name="Meneus L."/>
            <person name="Mihai O."/>
            <person name="Mihalev A."/>
            <person name="Mihova T."/>
            <person name="Mittelman R."/>
            <person name="Mlenga V."/>
            <person name="Montmayeur A."/>
            <person name="Mulrain L."/>
            <person name="Navidi A."/>
            <person name="Naylor J."/>
            <person name="Negash T."/>
            <person name="Nguyen T."/>
            <person name="Nguyen N."/>
            <person name="Nicol R."/>
            <person name="Norbu C."/>
            <person name="Norbu N."/>
            <person name="Novod N."/>
            <person name="O'Neill B."/>
            <person name="Osman S."/>
            <person name="Markiewicz E."/>
            <person name="Oyono O.L."/>
            <person name="Patti C."/>
            <person name="Phunkhang P."/>
            <person name="Pierre F."/>
            <person name="Priest M."/>
            <person name="Raghuraman S."/>
            <person name="Rege F."/>
            <person name="Reyes R."/>
            <person name="Rise C."/>
            <person name="Rogov P."/>
            <person name="Ross K."/>
            <person name="Ryan E."/>
            <person name="Settipalli S."/>
            <person name="Shea T."/>
            <person name="Sherpa N."/>
            <person name="Shi L."/>
            <person name="Shih D."/>
            <person name="Sparrow T."/>
            <person name="Spaulding J."/>
            <person name="Stalker J."/>
            <person name="Stange-Thomann N."/>
            <person name="Stavropoulos S."/>
            <person name="Stone C."/>
            <person name="Strader C."/>
            <person name="Tesfaye S."/>
            <person name="Thomson T."/>
            <person name="Thoulutsang Y."/>
            <person name="Thoulutsang D."/>
            <person name="Topham K."/>
            <person name="Topping I."/>
            <person name="Tsamla T."/>
            <person name="Vassiliev H."/>
            <person name="Vo A."/>
            <person name="Wangchuk T."/>
            <person name="Wangdi T."/>
            <person name="Weiand M."/>
            <person name="Wilkinson J."/>
            <person name="Wilson A."/>
            <person name="Yadav S."/>
            <person name="Young G."/>
            <person name="Yu Q."/>
            <person name="Zembek L."/>
            <person name="Zhong D."/>
            <person name="Zimmer A."/>
            <person name="Zwirko Z."/>
            <person name="Jaffe D.B."/>
            <person name="Alvarez P."/>
            <person name="Brockman W."/>
            <person name="Butler J."/>
            <person name="Chin C."/>
            <person name="Gnerre S."/>
            <person name="Grabherr M."/>
            <person name="Kleber M."/>
            <person name="Mauceli E."/>
            <person name="MacCallum I."/>
        </authorList>
    </citation>
    <scope>NUCLEOTIDE SEQUENCE [LARGE SCALE GENOMIC DNA]</scope>
    <source>
        <strain evidence="10">Tucson 14030-0811.24</strain>
    </source>
</reference>
<dbReference type="GO" id="GO:0005829">
    <property type="term" value="C:cytosol"/>
    <property type="evidence" value="ECO:0007669"/>
    <property type="project" value="TreeGrafter"/>
</dbReference>
<dbReference type="eggNOG" id="KOG0852">
    <property type="taxonomic scope" value="Eukaryota"/>
</dbReference>
<dbReference type="AlphaFoldDB" id="B4N7F2"/>
<evidence type="ECO:0000259" key="8">
    <source>
        <dbReference type="PROSITE" id="PS51352"/>
    </source>
</evidence>
<evidence type="ECO:0000256" key="1">
    <source>
        <dbReference type="ARBA" id="ARBA00009796"/>
    </source>
</evidence>
<dbReference type="PANTHER" id="PTHR10681">
    <property type="entry name" value="THIOREDOXIN PEROXIDASE"/>
    <property type="match status" value="1"/>
</dbReference>
<organism evidence="9 10">
    <name type="scientific">Drosophila willistoni</name>
    <name type="common">Fruit fly</name>
    <dbReference type="NCBI Taxonomy" id="7260"/>
    <lineage>
        <taxon>Eukaryota</taxon>
        <taxon>Metazoa</taxon>
        <taxon>Ecdysozoa</taxon>
        <taxon>Arthropoda</taxon>
        <taxon>Hexapoda</taxon>
        <taxon>Insecta</taxon>
        <taxon>Pterygota</taxon>
        <taxon>Neoptera</taxon>
        <taxon>Endopterygota</taxon>
        <taxon>Diptera</taxon>
        <taxon>Brachycera</taxon>
        <taxon>Muscomorpha</taxon>
        <taxon>Ephydroidea</taxon>
        <taxon>Drosophilidae</taxon>
        <taxon>Drosophila</taxon>
        <taxon>Sophophora</taxon>
    </lineage>
</organism>
<proteinExistence type="inferred from homology"/>
<evidence type="ECO:0000256" key="7">
    <source>
        <dbReference type="PIRSR" id="PIRSR000239-1"/>
    </source>
</evidence>
<dbReference type="PIRSF" id="PIRSF000239">
    <property type="entry name" value="AHPC"/>
    <property type="match status" value="1"/>
</dbReference>
<accession>B4N7F2</accession>
<evidence type="ECO:0000313" key="9">
    <source>
        <dbReference type="EMBL" id="EDW80291.1"/>
    </source>
</evidence>
<keyword evidence="10" id="KW-1185">Reference proteome</keyword>
<dbReference type="EC" id="1.11.1.24" evidence="2"/>
<dbReference type="InParanoid" id="B4N7F2"/>
<dbReference type="InterPro" id="IPR024706">
    <property type="entry name" value="Peroxiredoxin_AhpC-typ"/>
</dbReference>
<dbReference type="STRING" id="7260.B4N7F2"/>
<dbReference type="Proteomes" id="UP000007798">
    <property type="component" value="Unassembled WGS sequence"/>
</dbReference>
<feature type="domain" description="Thioredoxin" evidence="8">
    <location>
        <begin position="4"/>
        <end position="159"/>
    </location>
</feature>
<dbReference type="PhylomeDB" id="B4N7F2"/>
<evidence type="ECO:0000256" key="5">
    <source>
        <dbReference type="ARBA" id="ARBA00023284"/>
    </source>
</evidence>
<dbReference type="GO" id="GO:0008379">
    <property type="term" value="F:thioredoxin peroxidase activity"/>
    <property type="evidence" value="ECO:0007669"/>
    <property type="project" value="TreeGrafter"/>
</dbReference>
<gene>
    <name evidence="9" type="primary">Dwil\GK19421</name>
    <name evidence="9" type="ORF">Dwil_GK19421</name>
</gene>
<dbReference type="OrthoDB" id="185659at2759"/>
<evidence type="ECO:0000256" key="2">
    <source>
        <dbReference type="ARBA" id="ARBA00013017"/>
    </source>
</evidence>
<dbReference type="CDD" id="cd03015">
    <property type="entry name" value="PRX_Typ2cys"/>
    <property type="match status" value="1"/>
</dbReference>
<sequence length="159" mass="17956">MKMLNLRQLAPEFNSIAAVTGGFRPITLTEFRGRYVVLLLYPADFSFVCPTELHAFSDRAQEFRNVVCDIIACSTDSHYVHCAWMQQSRKQGGLVDIPLLADKSMKISKDYGVLDELTGLAMRGLFILDREGMIRQITINDVGVCLYLTFKTDKLLIIS</sequence>
<dbReference type="SUPFAM" id="SSF52833">
    <property type="entry name" value="Thioredoxin-like"/>
    <property type="match status" value="1"/>
</dbReference>
<dbReference type="InterPro" id="IPR036249">
    <property type="entry name" value="Thioredoxin-like_sf"/>
</dbReference>
<dbReference type="InterPro" id="IPR050217">
    <property type="entry name" value="Peroxiredoxin"/>
</dbReference>
<feature type="active site" description="Cysteine sulfenic acid (-SOH) intermediate; for peroxidase activity" evidence="7">
    <location>
        <position position="49"/>
    </location>
</feature>